<dbReference type="EMBL" id="JBHTBJ010000001">
    <property type="protein sequence ID" value="MFC7272593.1"/>
    <property type="molecule type" value="Genomic_DNA"/>
</dbReference>
<sequence>MNGVEISRRYYLSSVAPGLRGVRHAAALLGPGSEVLGYDDEVSPDHDFGERVQIFGPGHESAGEFFAALLGFDPADGVTVADWLLTPTQIFASLTRGAVFHDPDGELANRRAAIAWYPDDVWRYALAAGWLKVSQEEAFVARTGAAGDEIGSRILAARLARELMRLAFLVERRWAPYAKWFGRAFGELSLAATLAAPLRAAMAAEGWREREEMICTAGSTLAAATNALGLCPELDPSPRPFYTRDIRVLAGDRFTVALTAEITDPVLLGVVGRAGRRQQIPKLPGTIDQAVDSTDILGNTERFRAAGLLLGLG</sequence>
<gene>
    <name evidence="2" type="ORF">ACFQS1_01250</name>
</gene>
<dbReference type="Pfam" id="PF13228">
    <property type="entry name" value="DUF4037"/>
    <property type="match status" value="1"/>
</dbReference>
<evidence type="ECO:0000259" key="1">
    <source>
        <dbReference type="Pfam" id="PF13228"/>
    </source>
</evidence>
<comment type="caution">
    <text evidence="2">The sequence shown here is derived from an EMBL/GenBank/DDBJ whole genome shotgun (WGS) entry which is preliminary data.</text>
</comment>
<proteinExistence type="predicted"/>
<reference evidence="3" key="1">
    <citation type="journal article" date="2019" name="Int. J. Syst. Evol. Microbiol.">
        <title>The Global Catalogue of Microorganisms (GCM) 10K type strain sequencing project: providing services to taxonomists for standard genome sequencing and annotation.</title>
        <authorList>
            <consortium name="The Broad Institute Genomics Platform"/>
            <consortium name="The Broad Institute Genome Sequencing Center for Infectious Disease"/>
            <person name="Wu L."/>
            <person name="Ma J."/>
        </authorList>
    </citation>
    <scope>NUCLEOTIDE SEQUENCE [LARGE SCALE GENOMIC DNA]</scope>
    <source>
        <strain evidence="3">XZYJT-10</strain>
    </source>
</reference>
<keyword evidence="3" id="KW-1185">Reference proteome</keyword>
<accession>A0ABW2HKQ3</accession>
<dbReference type="RefSeq" id="WP_378964622.1">
    <property type="nucleotide sequence ID" value="NZ_JBHTBJ010000001.1"/>
</dbReference>
<dbReference type="Proteomes" id="UP001596548">
    <property type="component" value="Unassembled WGS sequence"/>
</dbReference>
<evidence type="ECO:0000313" key="2">
    <source>
        <dbReference type="EMBL" id="MFC7272593.1"/>
    </source>
</evidence>
<feature type="domain" description="DUF4037" evidence="1">
    <location>
        <begin position="83"/>
        <end position="181"/>
    </location>
</feature>
<protein>
    <submittedName>
        <fullName evidence="2">DUF4037 domain-containing protein</fullName>
    </submittedName>
</protein>
<organism evidence="2 3">
    <name type="scientific">Paractinoplanes rhizophilus</name>
    <dbReference type="NCBI Taxonomy" id="1416877"/>
    <lineage>
        <taxon>Bacteria</taxon>
        <taxon>Bacillati</taxon>
        <taxon>Actinomycetota</taxon>
        <taxon>Actinomycetes</taxon>
        <taxon>Micromonosporales</taxon>
        <taxon>Micromonosporaceae</taxon>
        <taxon>Paractinoplanes</taxon>
    </lineage>
</organism>
<name>A0ABW2HKQ3_9ACTN</name>
<evidence type="ECO:0000313" key="3">
    <source>
        <dbReference type="Proteomes" id="UP001596548"/>
    </source>
</evidence>
<dbReference type="InterPro" id="IPR025117">
    <property type="entry name" value="DUF4037"/>
</dbReference>